<evidence type="ECO:0000313" key="2">
    <source>
        <dbReference type="Proteomes" id="UP000323505"/>
    </source>
</evidence>
<dbReference type="AlphaFoldDB" id="A0A5D3FBC9"/>
<organism evidence="1 2">
    <name type="scientific">Actinomadura decatromicini</name>
    <dbReference type="NCBI Taxonomy" id="2604572"/>
    <lineage>
        <taxon>Bacteria</taxon>
        <taxon>Bacillati</taxon>
        <taxon>Actinomycetota</taxon>
        <taxon>Actinomycetes</taxon>
        <taxon>Streptosporangiales</taxon>
        <taxon>Thermomonosporaceae</taxon>
        <taxon>Actinomadura</taxon>
    </lineage>
</organism>
<name>A0A5D3FBC9_9ACTN</name>
<protein>
    <submittedName>
        <fullName evidence="1">Uncharacterized protein</fullName>
    </submittedName>
</protein>
<reference evidence="1 2" key="1">
    <citation type="submission" date="2019-08" db="EMBL/GenBank/DDBJ databases">
        <title>Actinomadura sp. nov. CYP1-5 isolated from mountain soil.</title>
        <authorList>
            <person name="Songsumanus A."/>
            <person name="Kuncharoen N."/>
            <person name="Kudo T."/>
            <person name="Yuki M."/>
            <person name="Igarashi Y."/>
            <person name="Tanasupawat S."/>
        </authorList>
    </citation>
    <scope>NUCLEOTIDE SEQUENCE [LARGE SCALE GENOMIC DNA]</scope>
    <source>
        <strain evidence="1 2">CYP1-5</strain>
    </source>
</reference>
<dbReference type="RefSeq" id="WP_148765523.1">
    <property type="nucleotide sequence ID" value="NZ_VSRQ01000007.1"/>
</dbReference>
<sequence>MDATPGTAWVDTGLPHVRVFASADSESALTCNECGRPVGGEAFVTDHNSGTVTATHERCLPEEEHQEAVMAHHLSRLEKRLSDS</sequence>
<keyword evidence="2" id="KW-1185">Reference proteome</keyword>
<dbReference type="Proteomes" id="UP000323505">
    <property type="component" value="Unassembled WGS sequence"/>
</dbReference>
<accession>A0A5D3FBC9</accession>
<proteinExistence type="predicted"/>
<evidence type="ECO:0000313" key="1">
    <source>
        <dbReference type="EMBL" id="TYK45146.1"/>
    </source>
</evidence>
<dbReference type="EMBL" id="VSRQ01000007">
    <property type="protein sequence ID" value="TYK45146.1"/>
    <property type="molecule type" value="Genomic_DNA"/>
</dbReference>
<gene>
    <name evidence="1" type="ORF">FXF68_31185</name>
</gene>
<comment type="caution">
    <text evidence="1">The sequence shown here is derived from an EMBL/GenBank/DDBJ whole genome shotgun (WGS) entry which is preliminary data.</text>
</comment>